<feature type="repeat" description="RPEL" evidence="4">
    <location>
        <begin position="192"/>
        <end position="217"/>
    </location>
</feature>
<keyword evidence="2" id="KW-0677">Repeat</keyword>
<name>A0A0L0SQE7_ALLM3</name>
<dbReference type="PANTHER" id="PTHR12751">
    <property type="entry name" value="PHOSPHATASE AND ACTIN REGULATOR PHACTR"/>
    <property type="match status" value="1"/>
</dbReference>
<gene>
    <name evidence="6" type="ORF">AMAG_10085</name>
</gene>
<proteinExistence type="inferred from homology"/>
<organism evidence="6 7">
    <name type="scientific">Allomyces macrogynus (strain ATCC 38327)</name>
    <name type="common">Allomyces javanicus var. macrogynus</name>
    <dbReference type="NCBI Taxonomy" id="578462"/>
    <lineage>
        <taxon>Eukaryota</taxon>
        <taxon>Fungi</taxon>
        <taxon>Fungi incertae sedis</taxon>
        <taxon>Blastocladiomycota</taxon>
        <taxon>Blastocladiomycetes</taxon>
        <taxon>Blastocladiales</taxon>
        <taxon>Blastocladiaceae</taxon>
        <taxon>Allomyces</taxon>
    </lineage>
</organism>
<evidence type="ECO:0000256" key="5">
    <source>
        <dbReference type="SAM" id="MobiDB-lite"/>
    </source>
</evidence>
<dbReference type="AlphaFoldDB" id="A0A0L0SQE7"/>
<dbReference type="PANTHER" id="PTHR12751:SF18">
    <property type="entry name" value="PHOSPHATASE AND ACTIN REGULATOR 1"/>
    <property type="match status" value="1"/>
</dbReference>
<dbReference type="eggNOG" id="KOG4339">
    <property type="taxonomic scope" value="Eukaryota"/>
</dbReference>
<dbReference type="GO" id="GO:0030036">
    <property type="term" value="P:actin cytoskeleton organization"/>
    <property type="evidence" value="ECO:0007669"/>
    <property type="project" value="TreeGrafter"/>
</dbReference>
<dbReference type="PROSITE" id="PS51073">
    <property type="entry name" value="RPEL"/>
    <property type="match status" value="2"/>
</dbReference>
<dbReference type="InterPro" id="IPR004018">
    <property type="entry name" value="RPEL_repeat"/>
</dbReference>
<evidence type="ECO:0000313" key="6">
    <source>
        <dbReference type="EMBL" id="KNE64736.1"/>
    </source>
</evidence>
<dbReference type="Pfam" id="PF02755">
    <property type="entry name" value="RPEL"/>
    <property type="match status" value="1"/>
</dbReference>
<dbReference type="VEuPathDB" id="FungiDB:AMAG_10085"/>
<feature type="repeat" description="RPEL" evidence="4">
    <location>
        <begin position="40"/>
        <end position="65"/>
    </location>
</feature>
<evidence type="ECO:0000256" key="1">
    <source>
        <dbReference type="ARBA" id="ARBA00009795"/>
    </source>
</evidence>
<dbReference type="STRING" id="578462.A0A0L0SQE7"/>
<reference evidence="6 7" key="1">
    <citation type="submission" date="2009-11" db="EMBL/GenBank/DDBJ databases">
        <title>Annotation of Allomyces macrogynus ATCC 38327.</title>
        <authorList>
            <consortium name="The Broad Institute Genome Sequencing Platform"/>
            <person name="Russ C."/>
            <person name="Cuomo C."/>
            <person name="Burger G."/>
            <person name="Gray M.W."/>
            <person name="Holland P.W.H."/>
            <person name="King N."/>
            <person name="Lang F.B.F."/>
            <person name="Roger A.J."/>
            <person name="Ruiz-Trillo I."/>
            <person name="Young S.K."/>
            <person name="Zeng Q."/>
            <person name="Gargeya S."/>
            <person name="Fitzgerald M."/>
            <person name="Haas B."/>
            <person name="Abouelleil A."/>
            <person name="Alvarado L."/>
            <person name="Arachchi H.M."/>
            <person name="Berlin A."/>
            <person name="Chapman S.B."/>
            <person name="Gearin G."/>
            <person name="Goldberg J."/>
            <person name="Griggs A."/>
            <person name="Gujja S."/>
            <person name="Hansen M."/>
            <person name="Heiman D."/>
            <person name="Howarth C."/>
            <person name="Larimer J."/>
            <person name="Lui A."/>
            <person name="MacDonald P.J.P."/>
            <person name="McCowen C."/>
            <person name="Montmayeur A."/>
            <person name="Murphy C."/>
            <person name="Neiman D."/>
            <person name="Pearson M."/>
            <person name="Priest M."/>
            <person name="Roberts A."/>
            <person name="Saif S."/>
            <person name="Shea T."/>
            <person name="Sisk P."/>
            <person name="Stolte C."/>
            <person name="Sykes S."/>
            <person name="Wortman J."/>
            <person name="Nusbaum C."/>
            <person name="Birren B."/>
        </authorList>
    </citation>
    <scope>NUCLEOTIDE SEQUENCE [LARGE SCALE GENOMIC DNA]</scope>
    <source>
        <strain evidence="6 7">ATCC 38327</strain>
    </source>
</reference>
<feature type="region of interest" description="Disordered" evidence="5">
    <location>
        <begin position="159"/>
        <end position="188"/>
    </location>
</feature>
<reference evidence="7" key="2">
    <citation type="submission" date="2009-11" db="EMBL/GenBank/DDBJ databases">
        <title>The Genome Sequence of Allomyces macrogynus strain ATCC 38327.</title>
        <authorList>
            <consortium name="The Broad Institute Genome Sequencing Platform"/>
            <person name="Russ C."/>
            <person name="Cuomo C."/>
            <person name="Shea T."/>
            <person name="Young S.K."/>
            <person name="Zeng Q."/>
            <person name="Koehrsen M."/>
            <person name="Haas B."/>
            <person name="Borodovsky M."/>
            <person name="Guigo R."/>
            <person name="Alvarado L."/>
            <person name="Berlin A."/>
            <person name="Borenstein D."/>
            <person name="Chen Z."/>
            <person name="Engels R."/>
            <person name="Freedman E."/>
            <person name="Gellesch M."/>
            <person name="Goldberg J."/>
            <person name="Griggs A."/>
            <person name="Gujja S."/>
            <person name="Heiman D."/>
            <person name="Hepburn T."/>
            <person name="Howarth C."/>
            <person name="Jen D."/>
            <person name="Larson L."/>
            <person name="Lewis B."/>
            <person name="Mehta T."/>
            <person name="Park D."/>
            <person name="Pearson M."/>
            <person name="Roberts A."/>
            <person name="Saif S."/>
            <person name="Shenoy N."/>
            <person name="Sisk P."/>
            <person name="Stolte C."/>
            <person name="Sykes S."/>
            <person name="Walk T."/>
            <person name="White J."/>
            <person name="Yandava C."/>
            <person name="Burger G."/>
            <person name="Gray M.W."/>
            <person name="Holland P.W.H."/>
            <person name="King N."/>
            <person name="Lang F.B.F."/>
            <person name="Roger A.J."/>
            <person name="Ruiz-Trillo I."/>
            <person name="Lander E."/>
            <person name="Nusbaum C."/>
        </authorList>
    </citation>
    <scope>NUCLEOTIDE SEQUENCE [LARGE SCALE GENOMIC DNA]</scope>
    <source>
        <strain evidence="7">ATCC 38327</strain>
    </source>
</reference>
<keyword evidence="7" id="KW-1185">Reference proteome</keyword>
<sequence length="323" mass="35431">MSAPSAAAAGTPAGNVDRPHEPTGSTLSLDRQGRFTRMVNELGKKLSRRADRQDLIQRNIMKVDPAKPGLSRVPSAPGPMTAGALAPPTVIPRSISNDPARPAATSSDLTLPPLTVQAAQGGEIDTDSILTPKKEQDIERLAARIGRRPSKVELQERNIFRGESDESVDSTPGGQSVGAPATARTSFTERSTMLKGCLKKRPERTELVEKNILHSDTSYPNVDSSLSPVAETLKRAQLSDMLNSQLASRPLPSELPPRLIKFDETVEVLPTFRKTEYNRKPDANATFRRLTPRMKMEIREELNDFKKNEMPVHEKSLGNTAFH</sequence>
<comment type="similarity">
    <text evidence="1">Belongs to the phosphatase and actin regulator family.</text>
</comment>
<evidence type="ECO:0000313" key="7">
    <source>
        <dbReference type="Proteomes" id="UP000054350"/>
    </source>
</evidence>
<accession>A0A0L0SQE7</accession>
<dbReference type="Proteomes" id="UP000054350">
    <property type="component" value="Unassembled WGS sequence"/>
</dbReference>
<evidence type="ECO:0000256" key="3">
    <source>
        <dbReference type="ARBA" id="ARBA00023203"/>
    </source>
</evidence>
<dbReference type="EMBL" id="GG745345">
    <property type="protein sequence ID" value="KNE64736.1"/>
    <property type="molecule type" value="Genomic_DNA"/>
</dbReference>
<dbReference type="SMART" id="SM00707">
    <property type="entry name" value="RPEL"/>
    <property type="match status" value="4"/>
</dbReference>
<evidence type="ECO:0000256" key="2">
    <source>
        <dbReference type="ARBA" id="ARBA00022737"/>
    </source>
</evidence>
<feature type="region of interest" description="Disordered" evidence="5">
    <location>
        <begin position="1"/>
        <end position="87"/>
    </location>
</feature>
<keyword evidence="3" id="KW-0009">Actin-binding</keyword>
<dbReference type="Gene3D" id="6.10.150.10">
    <property type="match status" value="1"/>
</dbReference>
<protein>
    <submittedName>
        <fullName evidence="6">Uncharacterized protein</fullName>
    </submittedName>
</protein>
<feature type="compositionally biased region" description="Low complexity" evidence="5">
    <location>
        <begin position="1"/>
        <end position="14"/>
    </location>
</feature>
<dbReference type="GO" id="GO:0003779">
    <property type="term" value="F:actin binding"/>
    <property type="evidence" value="ECO:0007669"/>
    <property type="project" value="UniProtKB-KW"/>
</dbReference>
<dbReference type="OrthoDB" id="5563016at2759"/>
<feature type="compositionally biased region" description="Basic and acidic residues" evidence="5">
    <location>
        <begin position="42"/>
        <end position="55"/>
    </location>
</feature>
<evidence type="ECO:0000256" key="4">
    <source>
        <dbReference type="PROSITE-ProRule" id="PRU00401"/>
    </source>
</evidence>